<keyword evidence="3" id="KW-1185">Reference proteome</keyword>
<protein>
    <submittedName>
        <fullName evidence="2">Heterokaryon incompatibility protein-domain-containing protein</fullName>
    </submittedName>
</protein>
<reference evidence="2" key="2">
    <citation type="submission" date="2023-06" db="EMBL/GenBank/DDBJ databases">
        <authorList>
            <consortium name="Lawrence Berkeley National Laboratory"/>
            <person name="Mondo S.J."/>
            <person name="Hensen N."/>
            <person name="Bonometti L."/>
            <person name="Westerberg I."/>
            <person name="Brannstrom I.O."/>
            <person name="Guillou S."/>
            <person name="Cros-Aarteil S."/>
            <person name="Calhoun S."/>
            <person name="Haridas S."/>
            <person name="Kuo A."/>
            <person name="Pangilinan J."/>
            <person name="Riley R."/>
            <person name="Labutti K."/>
            <person name="Andreopoulos B."/>
            <person name="Lipzen A."/>
            <person name="Chen C."/>
            <person name="Yanf M."/>
            <person name="Daum C."/>
            <person name="Ng V."/>
            <person name="Clum A."/>
            <person name="Steindorff A."/>
            <person name="Ohm R."/>
            <person name="Martin F."/>
            <person name="Silar P."/>
            <person name="Natvig D."/>
            <person name="Lalanne C."/>
            <person name="Gautier V."/>
            <person name="Ament-Velasquez S.L."/>
            <person name="Kruys A."/>
            <person name="Hutchinson M.I."/>
            <person name="Powell A.J."/>
            <person name="Barry K."/>
            <person name="Miller A.N."/>
            <person name="Grigoriev I.V."/>
            <person name="Debuchy R."/>
            <person name="Gladieux P."/>
            <person name="Thoren M.H."/>
            <person name="Johannesson H."/>
        </authorList>
    </citation>
    <scope>NUCLEOTIDE SEQUENCE</scope>
    <source>
        <strain evidence="2">CBS 626.80</strain>
    </source>
</reference>
<reference evidence="2" key="1">
    <citation type="journal article" date="2023" name="Mol. Phylogenet. Evol.">
        <title>Genome-scale phylogeny and comparative genomics of the fungal order Sordariales.</title>
        <authorList>
            <person name="Hensen N."/>
            <person name="Bonometti L."/>
            <person name="Westerberg I."/>
            <person name="Brannstrom I.O."/>
            <person name="Guillou S."/>
            <person name="Cros-Aarteil S."/>
            <person name="Calhoun S."/>
            <person name="Haridas S."/>
            <person name="Kuo A."/>
            <person name="Mondo S."/>
            <person name="Pangilinan J."/>
            <person name="Riley R."/>
            <person name="LaButti K."/>
            <person name="Andreopoulos B."/>
            <person name="Lipzen A."/>
            <person name="Chen C."/>
            <person name="Yan M."/>
            <person name="Daum C."/>
            <person name="Ng V."/>
            <person name="Clum A."/>
            <person name="Steindorff A."/>
            <person name="Ohm R.A."/>
            <person name="Martin F."/>
            <person name="Silar P."/>
            <person name="Natvig D.O."/>
            <person name="Lalanne C."/>
            <person name="Gautier V."/>
            <person name="Ament-Velasquez S.L."/>
            <person name="Kruys A."/>
            <person name="Hutchinson M.I."/>
            <person name="Powell A.J."/>
            <person name="Barry K."/>
            <person name="Miller A.N."/>
            <person name="Grigoriev I.V."/>
            <person name="Debuchy R."/>
            <person name="Gladieux P."/>
            <person name="Hiltunen Thoren M."/>
            <person name="Johannesson H."/>
        </authorList>
    </citation>
    <scope>NUCLEOTIDE SEQUENCE</scope>
    <source>
        <strain evidence="2">CBS 626.80</strain>
    </source>
</reference>
<gene>
    <name evidence="2" type="ORF">QBC32DRAFT_224662</name>
</gene>
<evidence type="ECO:0000313" key="3">
    <source>
        <dbReference type="Proteomes" id="UP001303222"/>
    </source>
</evidence>
<proteinExistence type="predicted"/>
<dbReference type="PANTHER" id="PTHR24148:SF73">
    <property type="entry name" value="HET DOMAIN PROTEIN (AFU_ORTHOLOGUE AFUA_8G01020)"/>
    <property type="match status" value="1"/>
</dbReference>
<feature type="domain" description="Heterokaryon incompatibility" evidence="1">
    <location>
        <begin position="77"/>
        <end position="195"/>
    </location>
</feature>
<dbReference type="PANTHER" id="PTHR24148">
    <property type="entry name" value="ANKYRIN REPEAT DOMAIN-CONTAINING PROTEIN 39 HOMOLOG-RELATED"/>
    <property type="match status" value="1"/>
</dbReference>
<dbReference type="Pfam" id="PF06985">
    <property type="entry name" value="HET"/>
    <property type="match status" value="1"/>
</dbReference>
<comment type="caution">
    <text evidence="2">The sequence shown here is derived from an EMBL/GenBank/DDBJ whole genome shotgun (WGS) entry which is preliminary data.</text>
</comment>
<feature type="non-terminal residue" evidence="2">
    <location>
        <position position="196"/>
    </location>
</feature>
<dbReference type="Proteomes" id="UP001303222">
    <property type="component" value="Unassembled WGS sequence"/>
</dbReference>
<accession>A0AAN6NLB5</accession>
<dbReference type="AlphaFoldDB" id="A0AAN6NLB5"/>
<organism evidence="2 3">
    <name type="scientific">Pseudoneurospora amorphoporcata</name>
    <dbReference type="NCBI Taxonomy" id="241081"/>
    <lineage>
        <taxon>Eukaryota</taxon>
        <taxon>Fungi</taxon>
        <taxon>Dikarya</taxon>
        <taxon>Ascomycota</taxon>
        <taxon>Pezizomycotina</taxon>
        <taxon>Sordariomycetes</taxon>
        <taxon>Sordariomycetidae</taxon>
        <taxon>Sordariales</taxon>
        <taxon>Sordariaceae</taxon>
        <taxon>Pseudoneurospora</taxon>
    </lineage>
</organism>
<sequence>MPPKKNEYIRTIPNDYTKYSPLGRDEIRLLRIRKLPHAHSTSPATPNTITDDDHTTLPPVQCELYRVKLPASQRPPFTALSYCWGDLRHTLPITVIFRDAELLQSTDHDEDPSGWNLPATSSPFSEVVVENFNVTINLDAALHAFRADLSFKEDQFLWTDMLCINQDDLAERSYQVSLMRDIYDGSSLVEVWLGSE</sequence>
<dbReference type="InterPro" id="IPR010730">
    <property type="entry name" value="HET"/>
</dbReference>
<dbReference type="InterPro" id="IPR052895">
    <property type="entry name" value="HetReg/Transcr_Mod"/>
</dbReference>
<evidence type="ECO:0000313" key="2">
    <source>
        <dbReference type="EMBL" id="KAK3947219.1"/>
    </source>
</evidence>
<name>A0AAN6NLB5_9PEZI</name>
<evidence type="ECO:0000259" key="1">
    <source>
        <dbReference type="Pfam" id="PF06985"/>
    </source>
</evidence>
<dbReference type="EMBL" id="MU859387">
    <property type="protein sequence ID" value="KAK3947219.1"/>
    <property type="molecule type" value="Genomic_DNA"/>
</dbReference>